<dbReference type="SUPFAM" id="SSF53098">
    <property type="entry name" value="Ribonuclease H-like"/>
    <property type="match status" value="1"/>
</dbReference>
<sequence length="277" mass="31893">MHNMQCKLYGRDGFMALKLGMSKAYDRIKGSFLEAIMEKVGFARSWIELIMRCVTTVSYSLLINGKPHRKFKPTRDDRLLCSRANTLEWSRLINLSETYELASSRRLDKEHWHAKWEPPPPGFLKLNVDGVMFADVGKAGIGVILRNKEGQVVMAAIKKEDMADEPATIELIAWLRGLQLCLPLGISKLVVEFDCLLLVQELQESHEFSSTNGNLLKDVRDLMKHFNELHIKHVYREGNGVAHSLARFAWNVVDIQMWWDYVPAFVNHALWFDKFAM</sequence>
<proteinExistence type="predicted"/>
<dbReference type="AlphaFoldDB" id="A0A833WU85"/>
<dbReference type="InterPro" id="IPR053151">
    <property type="entry name" value="RNase_H-like"/>
</dbReference>
<organism evidence="2 3">
    <name type="scientific">Juglans regia</name>
    <name type="common">English walnut</name>
    <dbReference type="NCBI Taxonomy" id="51240"/>
    <lineage>
        <taxon>Eukaryota</taxon>
        <taxon>Viridiplantae</taxon>
        <taxon>Streptophyta</taxon>
        <taxon>Embryophyta</taxon>
        <taxon>Tracheophyta</taxon>
        <taxon>Spermatophyta</taxon>
        <taxon>Magnoliopsida</taxon>
        <taxon>eudicotyledons</taxon>
        <taxon>Gunneridae</taxon>
        <taxon>Pentapetalae</taxon>
        <taxon>rosids</taxon>
        <taxon>fabids</taxon>
        <taxon>Fagales</taxon>
        <taxon>Juglandaceae</taxon>
        <taxon>Juglans</taxon>
    </lineage>
</organism>
<dbReference type="InterPro" id="IPR036397">
    <property type="entry name" value="RNaseH_sf"/>
</dbReference>
<dbReference type="InterPro" id="IPR044730">
    <property type="entry name" value="RNase_H-like_dom_plant"/>
</dbReference>
<dbReference type="InterPro" id="IPR002156">
    <property type="entry name" value="RNaseH_domain"/>
</dbReference>
<dbReference type="PANTHER" id="PTHR47723">
    <property type="entry name" value="OS05G0353850 PROTEIN"/>
    <property type="match status" value="1"/>
</dbReference>
<dbReference type="Gene3D" id="3.30.420.10">
    <property type="entry name" value="Ribonuclease H-like superfamily/Ribonuclease H"/>
    <property type="match status" value="1"/>
</dbReference>
<name>A0A833WU85_JUGRE</name>
<dbReference type="PANTHER" id="PTHR47723:SF19">
    <property type="entry name" value="POLYNUCLEOTIDYL TRANSFERASE, RIBONUCLEASE H-LIKE SUPERFAMILY PROTEIN"/>
    <property type="match status" value="1"/>
</dbReference>
<reference evidence="2" key="1">
    <citation type="submission" date="2015-10" db="EMBL/GenBank/DDBJ databases">
        <authorList>
            <person name="Martinez-Garcia P.J."/>
            <person name="Crepeau M.W."/>
            <person name="Puiu D."/>
            <person name="Gonzalez-Ibeas D."/>
            <person name="Whalen J."/>
            <person name="Stevens K."/>
            <person name="Paul R."/>
            <person name="Butterfield T."/>
            <person name="Britton M."/>
            <person name="Reagan R."/>
            <person name="Chakraborty S."/>
            <person name="Walawage S.L."/>
            <person name="Vasquez-Gross H.A."/>
            <person name="Cardeno C."/>
            <person name="Famula R."/>
            <person name="Pratt K."/>
            <person name="Kuruganti S."/>
            <person name="Aradhya M.K."/>
            <person name="Leslie C.A."/>
            <person name="Dandekar A.M."/>
            <person name="Salzberg S.L."/>
            <person name="Wegrzyn J.L."/>
            <person name="Langley C.H."/>
            <person name="Neale D.B."/>
        </authorList>
    </citation>
    <scope>NUCLEOTIDE SEQUENCE</scope>
    <source>
        <tissue evidence="2">Leaves</tissue>
    </source>
</reference>
<dbReference type="InterPro" id="IPR012337">
    <property type="entry name" value="RNaseH-like_sf"/>
</dbReference>
<protein>
    <recommendedName>
        <fullName evidence="1">RNase H type-1 domain-containing protein</fullName>
    </recommendedName>
</protein>
<evidence type="ECO:0000259" key="1">
    <source>
        <dbReference type="Pfam" id="PF13456"/>
    </source>
</evidence>
<dbReference type="Proteomes" id="UP000619265">
    <property type="component" value="Unassembled WGS sequence"/>
</dbReference>
<dbReference type="Pfam" id="PF13456">
    <property type="entry name" value="RVT_3"/>
    <property type="match status" value="1"/>
</dbReference>
<dbReference type="CDD" id="cd06222">
    <property type="entry name" value="RNase_H_like"/>
    <property type="match status" value="1"/>
</dbReference>
<dbReference type="GO" id="GO:0003676">
    <property type="term" value="F:nucleic acid binding"/>
    <property type="evidence" value="ECO:0007669"/>
    <property type="project" value="InterPro"/>
</dbReference>
<gene>
    <name evidence="2" type="ORF">F2P56_034541</name>
</gene>
<reference evidence="2" key="2">
    <citation type="submission" date="2020-03" db="EMBL/GenBank/DDBJ databases">
        <title>Walnut 2.0.</title>
        <authorList>
            <person name="Marrano A."/>
            <person name="Britton M."/>
            <person name="Zimin A.V."/>
            <person name="Zaini P.A."/>
            <person name="Workman R."/>
            <person name="Puiu D."/>
            <person name="Bianco L."/>
            <person name="Allen B.J."/>
            <person name="Troggio M."/>
            <person name="Leslie C.A."/>
            <person name="Timp W."/>
            <person name="Dendekar A."/>
            <person name="Salzberg S.L."/>
            <person name="Neale D.B."/>
        </authorList>
    </citation>
    <scope>NUCLEOTIDE SEQUENCE</scope>
    <source>
        <tissue evidence="2">Leaves</tissue>
    </source>
</reference>
<dbReference type="GO" id="GO:0004523">
    <property type="term" value="F:RNA-DNA hybrid ribonuclease activity"/>
    <property type="evidence" value="ECO:0007669"/>
    <property type="project" value="InterPro"/>
</dbReference>
<dbReference type="EMBL" id="LIHL02000015">
    <property type="protein sequence ID" value="KAF5445494.1"/>
    <property type="molecule type" value="Genomic_DNA"/>
</dbReference>
<comment type="caution">
    <text evidence="2">The sequence shown here is derived from an EMBL/GenBank/DDBJ whole genome shotgun (WGS) entry which is preliminary data.</text>
</comment>
<feature type="domain" description="RNase H type-1" evidence="1">
    <location>
        <begin position="127"/>
        <end position="249"/>
    </location>
</feature>
<evidence type="ECO:0000313" key="2">
    <source>
        <dbReference type="EMBL" id="KAF5445494.1"/>
    </source>
</evidence>
<dbReference type="Gramene" id="Jr15_10520_p1">
    <property type="protein sequence ID" value="cds.Jr15_10520_p1"/>
    <property type="gene ID" value="Jr15_10520"/>
</dbReference>
<evidence type="ECO:0000313" key="3">
    <source>
        <dbReference type="Proteomes" id="UP000619265"/>
    </source>
</evidence>
<accession>A0A833WU85</accession>